<evidence type="ECO:0000313" key="3">
    <source>
        <dbReference type="Proteomes" id="UP000663981"/>
    </source>
</evidence>
<dbReference type="EMBL" id="JAGDEL010000008">
    <property type="protein sequence ID" value="MBO1512459.1"/>
    <property type="molecule type" value="Genomic_DNA"/>
</dbReference>
<comment type="caution">
    <text evidence="2">The sequence shown here is derived from an EMBL/GenBank/DDBJ whole genome shotgun (WGS) entry which is preliminary data.</text>
</comment>
<name>A0ABS3N2K1_9BACI</name>
<evidence type="ECO:0000313" key="2">
    <source>
        <dbReference type="EMBL" id="MBO1512459.1"/>
    </source>
</evidence>
<gene>
    <name evidence="2" type="ORF">I7822_12340</name>
</gene>
<keyword evidence="1" id="KW-0472">Membrane</keyword>
<dbReference type="Proteomes" id="UP000663981">
    <property type="component" value="Unassembled WGS sequence"/>
</dbReference>
<sequence>MKKFFSRYSHWLALIIISFGFSTMFINFKIATPDIIAVIMGGIGMLSVGYLCFVIERHKRKQREEK</sequence>
<proteinExistence type="predicted"/>
<feature type="transmembrane region" description="Helical" evidence="1">
    <location>
        <begin position="12"/>
        <end position="30"/>
    </location>
</feature>
<feature type="transmembrane region" description="Helical" evidence="1">
    <location>
        <begin position="36"/>
        <end position="55"/>
    </location>
</feature>
<reference evidence="2 3" key="1">
    <citation type="submission" date="2021-03" db="EMBL/GenBank/DDBJ databases">
        <title>Whole genome sequence of Metabacillus bambusae BG109.</title>
        <authorList>
            <person name="Jeong J.W."/>
        </authorList>
    </citation>
    <scope>NUCLEOTIDE SEQUENCE [LARGE SCALE GENOMIC DNA]</scope>
    <source>
        <strain evidence="2 3">BG109</strain>
    </source>
</reference>
<keyword evidence="1" id="KW-0812">Transmembrane</keyword>
<keyword evidence="1" id="KW-1133">Transmembrane helix</keyword>
<organism evidence="2 3">
    <name type="scientific">Metabacillus bambusae</name>
    <dbReference type="NCBI Taxonomy" id="2795218"/>
    <lineage>
        <taxon>Bacteria</taxon>
        <taxon>Bacillati</taxon>
        <taxon>Bacillota</taxon>
        <taxon>Bacilli</taxon>
        <taxon>Bacillales</taxon>
        <taxon>Bacillaceae</taxon>
        <taxon>Metabacillus</taxon>
    </lineage>
</organism>
<dbReference type="RefSeq" id="WP_207978514.1">
    <property type="nucleotide sequence ID" value="NZ_JAGDEL010000008.1"/>
</dbReference>
<protein>
    <submittedName>
        <fullName evidence="2">Uncharacterized protein</fullName>
    </submittedName>
</protein>
<accession>A0ABS3N2K1</accession>
<evidence type="ECO:0000256" key="1">
    <source>
        <dbReference type="SAM" id="Phobius"/>
    </source>
</evidence>
<keyword evidence="3" id="KW-1185">Reference proteome</keyword>